<evidence type="ECO:0000313" key="5">
    <source>
        <dbReference type="EMBL" id="KAG5529629.1"/>
    </source>
</evidence>
<dbReference type="GO" id="GO:0032259">
    <property type="term" value="P:methylation"/>
    <property type="evidence" value="ECO:0007669"/>
    <property type="project" value="UniProtKB-KW"/>
</dbReference>
<dbReference type="AlphaFoldDB" id="A0AAV6IQF1"/>
<evidence type="ECO:0000256" key="3">
    <source>
        <dbReference type="SAM" id="MobiDB-lite"/>
    </source>
</evidence>
<proteinExistence type="predicted"/>
<dbReference type="GO" id="GO:0006396">
    <property type="term" value="P:RNA processing"/>
    <property type="evidence" value="ECO:0007669"/>
    <property type="project" value="InterPro"/>
</dbReference>
<dbReference type="PANTHER" id="PTHR43191:SF2">
    <property type="entry name" value="RRNA METHYLTRANSFERASE 3, MITOCHONDRIAL"/>
    <property type="match status" value="1"/>
</dbReference>
<dbReference type="GO" id="GO:0008173">
    <property type="term" value="F:RNA methyltransferase activity"/>
    <property type="evidence" value="ECO:0007669"/>
    <property type="project" value="InterPro"/>
</dbReference>
<dbReference type="InterPro" id="IPR029028">
    <property type="entry name" value="Alpha/beta_knot_MTases"/>
</dbReference>
<evidence type="ECO:0000256" key="1">
    <source>
        <dbReference type="ARBA" id="ARBA00022603"/>
    </source>
</evidence>
<dbReference type="InterPro" id="IPR029064">
    <property type="entry name" value="Ribosomal_eL30-like_sf"/>
</dbReference>
<evidence type="ECO:0000259" key="4">
    <source>
        <dbReference type="Pfam" id="PF00588"/>
    </source>
</evidence>
<reference evidence="5" key="1">
    <citation type="submission" date="2020-08" db="EMBL/GenBank/DDBJ databases">
        <title>Plant Genome Project.</title>
        <authorList>
            <person name="Zhang R.-G."/>
        </authorList>
    </citation>
    <scope>NUCLEOTIDE SEQUENCE</scope>
    <source>
        <strain evidence="5">WSP0</strain>
        <tissue evidence="5">Leaf</tissue>
    </source>
</reference>
<comment type="caution">
    <text evidence="5">The sequence shown here is derived from an EMBL/GenBank/DDBJ whole genome shotgun (WGS) entry which is preliminary data.</text>
</comment>
<accession>A0AAV6IQF1</accession>
<gene>
    <name evidence="5" type="ORF">RHGRI_030121</name>
</gene>
<dbReference type="SUPFAM" id="SSF55315">
    <property type="entry name" value="L30e-like"/>
    <property type="match status" value="1"/>
</dbReference>
<evidence type="ECO:0000313" key="6">
    <source>
        <dbReference type="Proteomes" id="UP000823749"/>
    </source>
</evidence>
<dbReference type="Pfam" id="PF00588">
    <property type="entry name" value="SpoU_methylase"/>
    <property type="match status" value="1"/>
</dbReference>
<dbReference type="SUPFAM" id="SSF75217">
    <property type="entry name" value="alpha/beta knot"/>
    <property type="match status" value="1"/>
</dbReference>
<dbReference type="CDD" id="cd18095">
    <property type="entry name" value="SpoU-like_rRNA-MTase"/>
    <property type="match status" value="1"/>
</dbReference>
<dbReference type="GO" id="GO:0003723">
    <property type="term" value="F:RNA binding"/>
    <property type="evidence" value="ECO:0007669"/>
    <property type="project" value="InterPro"/>
</dbReference>
<keyword evidence="2" id="KW-0808">Transferase</keyword>
<sequence>MQCVNAHWVPTAHLPLSNSQPRQSITSTRSQFPKTSSPNHSDGNARESESSAPAAAVHLPSHVKSITSTSNPFVKHCVKLRLSSSYRHQHRSVLVVGSTPIREIYKFYESMQERPGTIDCLLLLDKGEIPEGLDGLPVRTVRVNSMVMKKLSGLQSTESTDTISLMKVPSTFHNLDDNWQEADCRRWFPSAHRILVLDGIQVVALLNNSFLYFRYGAKQRNDCVFSSNCLDEKESEESDLKSGILGEIFAFPSLACHFSLTEQDPGNLGTLLRSALAFRWGGVFLLPGCCDPFNEKALRASRGAYFQLPVVTDNWAYLQTLTKTFHMKILAGHPQSRDQLKPVSLRSQALAYSFAETPLCLVLGTEGNGLFEKTRRVSELISIPMIGEFESLNVSVAGGIFLFMLQPVDH</sequence>
<dbReference type="InterPro" id="IPR029026">
    <property type="entry name" value="tRNA_m1G_MTases_N"/>
</dbReference>
<dbReference type="InterPro" id="IPR051259">
    <property type="entry name" value="rRNA_Methyltransferase"/>
</dbReference>
<dbReference type="FunFam" id="3.40.1280.10:FF:000027">
    <property type="entry name" value="Putative tRNA/rRNA methyltransferase YsgA"/>
    <property type="match status" value="1"/>
</dbReference>
<evidence type="ECO:0000256" key="2">
    <source>
        <dbReference type="ARBA" id="ARBA00022679"/>
    </source>
</evidence>
<keyword evidence="6" id="KW-1185">Reference proteome</keyword>
<dbReference type="Gene3D" id="3.30.1330.30">
    <property type="match status" value="1"/>
</dbReference>
<feature type="domain" description="tRNA/rRNA methyltransferase SpoU type" evidence="4">
    <location>
        <begin position="263"/>
        <end position="403"/>
    </location>
</feature>
<name>A0AAV6IQF1_9ERIC</name>
<dbReference type="EMBL" id="JACTNZ010000010">
    <property type="protein sequence ID" value="KAG5529629.1"/>
    <property type="molecule type" value="Genomic_DNA"/>
</dbReference>
<dbReference type="Proteomes" id="UP000823749">
    <property type="component" value="Chromosome 10"/>
</dbReference>
<dbReference type="Gene3D" id="3.40.1280.10">
    <property type="match status" value="1"/>
</dbReference>
<feature type="region of interest" description="Disordered" evidence="3">
    <location>
        <begin position="14"/>
        <end position="55"/>
    </location>
</feature>
<keyword evidence="1" id="KW-0489">Methyltransferase</keyword>
<feature type="compositionally biased region" description="Polar residues" evidence="3">
    <location>
        <begin position="16"/>
        <end position="42"/>
    </location>
</feature>
<dbReference type="InterPro" id="IPR001537">
    <property type="entry name" value="SpoU_MeTrfase"/>
</dbReference>
<protein>
    <recommendedName>
        <fullName evidence="4">tRNA/rRNA methyltransferase SpoU type domain-containing protein</fullName>
    </recommendedName>
</protein>
<organism evidence="5 6">
    <name type="scientific">Rhododendron griersonianum</name>
    <dbReference type="NCBI Taxonomy" id="479676"/>
    <lineage>
        <taxon>Eukaryota</taxon>
        <taxon>Viridiplantae</taxon>
        <taxon>Streptophyta</taxon>
        <taxon>Embryophyta</taxon>
        <taxon>Tracheophyta</taxon>
        <taxon>Spermatophyta</taxon>
        <taxon>Magnoliopsida</taxon>
        <taxon>eudicotyledons</taxon>
        <taxon>Gunneridae</taxon>
        <taxon>Pentapetalae</taxon>
        <taxon>asterids</taxon>
        <taxon>Ericales</taxon>
        <taxon>Ericaceae</taxon>
        <taxon>Ericoideae</taxon>
        <taxon>Rhodoreae</taxon>
        <taxon>Rhododendron</taxon>
    </lineage>
</organism>
<dbReference type="PANTHER" id="PTHR43191">
    <property type="entry name" value="RRNA METHYLTRANSFERASE 3"/>
    <property type="match status" value="1"/>
</dbReference>